<organism evidence="2 3">
    <name type="scientific">Gossypium stocksii</name>
    <dbReference type="NCBI Taxonomy" id="47602"/>
    <lineage>
        <taxon>Eukaryota</taxon>
        <taxon>Viridiplantae</taxon>
        <taxon>Streptophyta</taxon>
        <taxon>Embryophyta</taxon>
        <taxon>Tracheophyta</taxon>
        <taxon>Spermatophyta</taxon>
        <taxon>Magnoliopsida</taxon>
        <taxon>eudicotyledons</taxon>
        <taxon>Gunneridae</taxon>
        <taxon>Pentapetalae</taxon>
        <taxon>rosids</taxon>
        <taxon>malvids</taxon>
        <taxon>Malvales</taxon>
        <taxon>Malvaceae</taxon>
        <taxon>Malvoideae</taxon>
        <taxon>Gossypium</taxon>
    </lineage>
</organism>
<keyword evidence="3" id="KW-1185">Reference proteome</keyword>
<dbReference type="Proteomes" id="UP000828251">
    <property type="component" value="Unassembled WGS sequence"/>
</dbReference>
<dbReference type="EMBL" id="JAIQCV010000009">
    <property type="protein sequence ID" value="KAH1063830.1"/>
    <property type="molecule type" value="Genomic_DNA"/>
</dbReference>
<proteinExistence type="predicted"/>
<accession>A0A9D3UX34</accession>
<comment type="caution">
    <text evidence="2">The sequence shown here is derived from an EMBL/GenBank/DDBJ whole genome shotgun (WGS) entry which is preliminary data.</text>
</comment>
<feature type="region of interest" description="Disordered" evidence="1">
    <location>
        <begin position="1"/>
        <end position="21"/>
    </location>
</feature>
<protein>
    <submittedName>
        <fullName evidence="2">Uncharacterized protein</fullName>
    </submittedName>
</protein>
<evidence type="ECO:0000313" key="3">
    <source>
        <dbReference type="Proteomes" id="UP000828251"/>
    </source>
</evidence>
<gene>
    <name evidence="2" type="ORF">J1N35_028817</name>
</gene>
<evidence type="ECO:0000256" key="1">
    <source>
        <dbReference type="SAM" id="MobiDB-lite"/>
    </source>
</evidence>
<name>A0A9D3UX34_9ROSI</name>
<evidence type="ECO:0000313" key="2">
    <source>
        <dbReference type="EMBL" id="KAH1063830.1"/>
    </source>
</evidence>
<dbReference type="AlphaFoldDB" id="A0A9D3UX34"/>
<sequence>MEENVNRTKGGRGRVTTGSALAVSTPKFKRRSVSIVRDFSPGYGRATASNYDLTVQAIRDFSPGCRRVTASNCGLTRQIAIDHFDEGK</sequence>
<reference evidence="2 3" key="1">
    <citation type="journal article" date="2021" name="Plant Biotechnol. J.">
        <title>Multi-omics assisted identification of the key and species-specific regulatory components of drought-tolerant mechanisms in Gossypium stocksii.</title>
        <authorList>
            <person name="Yu D."/>
            <person name="Ke L."/>
            <person name="Zhang D."/>
            <person name="Wu Y."/>
            <person name="Sun Y."/>
            <person name="Mei J."/>
            <person name="Sun J."/>
            <person name="Sun Y."/>
        </authorList>
    </citation>
    <scope>NUCLEOTIDE SEQUENCE [LARGE SCALE GENOMIC DNA]</scope>
    <source>
        <strain evidence="3">cv. E1</strain>
        <tissue evidence="2">Leaf</tissue>
    </source>
</reference>